<gene>
    <name evidence="2" type="primary">mtr</name>
    <name evidence="2" type="ORF">ACZ87_02356</name>
</gene>
<keyword evidence="3" id="KW-1185">Reference proteome</keyword>
<dbReference type="Proteomes" id="UP000244334">
    <property type="component" value="Unassembled WGS sequence"/>
</dbReference>
<keyword evidence="1" id="KW-0472">Membrane</keyword>
<accession>A0A328TL49</accession>
<comment type="caution">
    <text evidence="2">The sequence shown here is derived from an EMBL/GenBank/DDBJ whole genome shotgun (WGS) entry which is preliminary data.</text>
</comment>
<keyword evidence="1" id="KW-1133">Transmembrane helix</keyword>
<organism evidence="2 3">
    <name type="scientific">Candidatus Erwinia dacicola</name>
    <dbReference type="NCBI Taxonomy" id="252393"/>
    <lineage>
        <taxon>Bacteria</taxon>
        <taxon>Pseudomonadati</taxon>
        <taxon>Pseudomonadota</taxon>
        <taxon>Gammaproteobacteria</taxon>
        <taxon>Enterobacterales</taxon>
        <taxon>Erwiniaceae</taxon>
        <taxon>Erwinia</taxon>
    </lineage>
</organism>
<evidence type="ECO:0000313" key="3">
    <source>
        <dbReference type="Proteomes" id="UP000244334"/>
    </source>
</evidence>
<dbReference type="EMBL" id="LJAM02000251">
    <property type="protein sequence ID" value="RAP70840.1"/>
    <property type="molecule type" value="Genomic_DNA"/>
</dbReference>
<protein>
    <submittedName>
        <fullName evidence="2">Tryptophan-specific transport domain protein</fullName>
    </submittedName>
</protein>
<proteinExistence type="predicted"/>
<feature type="transmembrane region" description="Helical" evidence="1">
    <location>
        <begin position="6"/>
        <end position="24"/>
    </location>
</feature>
<reference evidence="2" key="1">
    <citation type="submission" date="2018-04" db="EMBL/GenBank/DDBJ databases">
        <title>Genomes of the Obligate Erwinia dacicola and Facultative Enterobacter sp. OLF Endosymbionts of the Olive Fruit fly, Bactrocera oleae.</title>
        <authorList>
            <person name="Estes A.M."/>
            <person name="Hearn D.J."/>
            <person name="Agarwal S."/>
            <person name="Pierson E.A."/>
            <person name="Dunning-Hotopp J.C."/>
        </authorList>
    </citation>
    <scope>NUCLEOTIDE SEQUENCE [LARGE SCALE GENOMIC DNA]</scope>
    <source>
        <strain evidence="2">Oroville</strain>
    </source>
</reference>
<sequence>MTLIFLGAKVITFLMIFGGLLWHIQPVNLLDSAAADSHYLRYLSPIPTRNATK</sequence>
<evidence type="ECO:0000256" key="1">
    <source>
        <dbReference type="SAM" id="Phobius"/>
    </source>
</evidence>
<evidence type="ECO:0000313" key="2">
    <source>
        <dbReference type="EMBL" id="RAP70840.1"/>
    </source>
</evidence>
<name>A0A328TL49_9GAMM</name>
<keyword evidence="1" id="KW-0812">Transmembrane</keyword>
<dbReference type="AlphaFoldDB" id="A0A328TL49"/>